<dbReference type="GO" id="GO:0016709">
    <property type="term" value="F:oxidoreductase activity, acting on paired donors, with incorporation or reduction of molecular oxygen, NAD(P)H as one donor, and incorporation of one atom of oxygen"/>
    <property type="evidence" value="ECO:0007669"/>
    <property type="project" value="UniProtKB-ARBA"/>
</dbReference>
<evidence type="ECO:0000256" key="3">
    <source>
        <dbReference type="ARBA" id="ARBA00022827"/>
    </source>
</evidence>
<evidence type="ECO:0000313" key="5">
    <source>
        <dbReference type="EMBL" id="GLQ63909.1"/>
    </source>
</evidence>
<comment type="caution">
    <text evidence="5">The sequence shown here is derived from an EMBL/GenBank/DDBJ whole genome shotgun (WGS) entry which is preliminary data.</text>
</comment>
<accession>A0AAV5NIZ4</accession>
<dbReference type="PANTHER" id="PTHR43004:SF19">
    <property type="entry name" value="BINDING MONOOXYGENASE, PUTATIVE (JCVI)-RELATED"/>
    <property type="match status" value="1"/>
</dbReference>
<dbReference type="SUPFAM" id="SSF51905">
    <property type="entry name" value="FAD/NAD(P)-binding domain"/>
    <property type="match status" value="1"/>
</dbReference>
<keyword evidence="6" id="KW-1185">Reference proteome</keyword>
<dbReference type="EMBL" id="BSNU01000006">
    <property type="protein sequence ID" value="GLQ63909.1"/>
    <property type="molecule type" value="Genomic_DNA"/>
</dbReference>
<evidence type="ECO:0000256" key="1">
    <source>
        <dbReference type="ARBA" id="ARBA00001974"/>
    </source>
</evidence>
<dbReference type="GO" id="GO:0071949">
    <property type="term" value="F:FAD binding"/>
    <property type="evidence" value="ECO:0007669"/>
    <property type="project" value="InterPro"/>
</dbReference>
<dbReference type="InterPro" id="IPR050641">
    <property type="entry name" value="RIFMO-like"/>
</dbReference>
<dbReference type="PANTHER" id="PTHR43004">
    <property type="entry name" value="TRK SYSTEM POTASSIUM UPTAKE PROTEIN"/>
    <property type="match status" value="1"/>
</dbReference>
<dbReference type="Pfam" id="PF01494">
    <property type="entry name" value="FAD_binding_3"/>
    <property type="match status" value="1"/>
</dbReference>
<organism evidence="5 6">
    <name type="scientific">Gluconobacter cerinus</name>
    <dbReference type="NCBI Taxonomy" id="38307"/>
    <lineage>
        <taxon>Bacteria</taxon>
        <taxon>Pseudomonadati</taxon>
        <taxon>Pseudomonadota</taxon>
        <taxon>Alphaproteobacteria</taxon>
        <taxon>Acetobacterales</taxon>
        <taxon>Acetobacteraceae</taxon>
        <taxon>Gluconobacter</taxon>
    </lineage>
</organism>
<protein>
    <recommendedName>
        <fullName evidence="4">FAD-binding domain-containing protein</fullName>
    </recommendedName>
</protein>
<feature type="domain" description="FAD-binding" evidence="4">
    <location>
        <begin position="7"/>
        <end position="74"/>
    </location>
</feature>
<dbReference type="InterPro" id="IPR036188">
    <property type="entry name" value="FAD/NAD-bd_sf"/>
</dbReference>
<dbReference type="AlphaFoldDB" id="A0AAV5NIZ4"/>
<reference evidence="6" key="1">
    <citation type="journal article" date="2019" name="Int. J. Syst. Evol. Microbiol.">
        <title>The Global Catalogue of Microorganisms (GCM) 10K type strain sequencing project: providing services to taxonomists for standard genome sequencing and annotation.</title>
        <authorList>
            <consortium name="The Broad Institute Genomics Platform"/>
            <consortium name="The Broad Institute Genome Sequencing Center for Infectious Disease"/>
            <person name="Wu L."/>
            <person name="Ma J."/>
        </authorList>
    </citation>
    <scope>NUCLEOTIDE SEQUENCE [LARGE SCALE GENOMIC DNA]</scope>
    <source>
        <strain evidence="6">NBRC 3267</strain>
    </source>
</reference>
<evidence type="ECO:0000256" key="2">
    <source>
        <dbReference type="ARBA" id="ARBA00022630"/>
    </source>
</evidence>
<comment type="cofactor">
    <cofactor evidence="1">
        <name>FAD</name>
        <dbReference type="ChEBI" id="CHEBI:57692"/>
    </cofactor>
</comment>
<evidence type="ECO:0000259" key="4">
    <source>
        <dbReference type="Pfam" id="PF01494"/>
    </source>
</evidence>
<evidence type="ECO:0000313" key="6">
    <source>
        <dbReference type="Proteomes" id="UP001156614"/>
    </source>
</evidence>
<dbReference type="InterPro" id="IPR002938">
    <property type="entry name" value="FAD-bd"/>
</dbReference>
<name>A0AAV5NIZ4_9PROT</name>
<dbReference type="Proteomes" id="UP001156614">
    <property type="component" value="Unassembled WGS sequence"/>
</dbReference>
<keyword evidence="3" id="KW-0274">FAD</keyword>
<sequence>MPIMTDPILIIGAGPTGLTAALELSRFGIPVRLIDQALHVATTSRAIGVQARTLELLQQRGLAQRLIELGNPCLGARIYGNGK</sequence>
<dbReference type="Gene3D" id="3.50.50.60">
    <property type="entry name" value="FAD/NAD(P)-binding domain"/>
    <property type="match status" value="1"/>
</dbReference>
<keyword evidence="2" id="KW-0285">Flavoprotein</keyword>
<gene>
    <name evidence="5" type="ORF">GCM10007867_27550</name>
</gene>
<proteinExistence type="predicted"/>